<dbReference type="AlphaFoldDB" id="A0A5J4W064"/>
<evidence type="ECO:0000313" key="1">
    <source>
        <dbReference type="EMBL" id="KAA6387896.1"/>
    </source>
</evidence>
<dbReference type="InterPro" id="IPR016024">
    <property type="entry name" value="ARM-type_fold"/>
</dbReference>
<dbReference type="Proteomes" id="UP000324800">
    <property type="component" value="Unassembled WGS sequence"/>
</dbReference>
<proteinExistence type="predicted"/>
<dbReference type="SUPFAM" id="SSF48371">
    <property type="entry name" value="ARM repeat"/>
    <property type="match status" value="1"/>
</dbReference>
<dbReference type="Gene3D" id="1.25.10.10">
    <property type="entry name" value="Leucine-rich Repeat Variant"/>
    <property type="match status" value="1"/>
</dbReference>
<protein>
    <recommendedName>
        <fullName evidence="3">Condensin complex subunit 1 C-terminal domain-containing protein</fullName>
    </recommendedName>
</protein>
<evidence type="ECO:0000313" key="2">
    <source>
        <dbReference type="Proteomes" id="UP000324800"/>
    </source>
</evidence>
<accession>A0A5J4W064</accession>
<gene>
    <name evidence="1" type="ORF">EZS28_016575</name>
</gene>
<sequence>MCSYAFFALTAWCSNEINILLSAKKLFPGLIRMLGHPDIQISLTILKSINNIVYSGTETTQMTEQHPLYDEIQSCDGIESIFTLFQQNRDPSTKDRAAICIGRLFRSREITDPIMRNEIINHLKSLVNDLADWIKVESRKALINLSQNTVNKAEIESDGFIIPE</sequence>
<reference evidence="1 2" key="1">
    <citation type="submission" date="2019-03" db="EMBL/GenBank/DDBJ databases">
        <title>Single cell metagenomics reveals metabolic interactions within the superorganism composed of flagellate Streblomastix strix and complex community of Bacteroidetes bacteria on its surface.</title>
        <authorList>
            <person name="Treitli S.C."/>
            <person name="Kolisko M."/>
            <person name="Husnik F."/>
            <person name="Keeling P."/>
            <person name="Hampl V."/>
        </authorList>
    </citation>
    <scope>NUCLEOTIDE SEQUENCE [LARGE SCALE GENOMIC DNA]</scope>
    <source>
        <strain evidence="1">ST1C</strain>
    </source>
</reference>
<organism evidence="1 2">
    <name type="scientific">Streblomastix strix</name>
    <dbReference type="NCBI Taxonomy" id="222440"/>
    <lineage>
        <taxon>Eukaryota</taxon>
        <taxon>Metamonada</taxon>
        <taxon>Preaxostyla</taxon>
        <taxon>Oxymonadida</taxon>
        <taxon>Streblomastigidae</taxon>
        <taxon>Streblomastix</taxon>
    </lineage>
</organism>
<dbReference type="EMBL" id="SNRW01004198">
    <property type="protein sequence ID" value="KAA6387896.1"/>
    <property type="molecule type" value="Genomic_DNA"/>
</dbReference>
<evidence type="ECO:0008006" key="3">
    <source>
        <dbReference type="Google" id="ProtNLM"/>
    </source>
</evidence>
<dbReference type="InterPro" id="IPR011989">
    <property type="entry name" value="ARM-like"/>
</dbReference>
<name>A0A5J4W064_9EUKA</name>
<comment type="caution">
    <text evidence="1">The sequence shown here is derived from an EMBL/GenBank/DDBJ whole genome shotgun (WGS) entry which is preliminary data.</text>
</comment>